<comment type="caution">
    <text evidence="1">The sequence shown here is derived from an EMBL/GenBank/DDBJ whole genome shotgun (WGS) entry which is preliminary data.</text>
</comment>
<sequence>MNEEFEISTLDQVEQAYSMAEAVLGRVKQLLGEDGNYIEVGENEMIRRLFAETDLFGLTWAHAAVSYKLRHFDSPTLEFMRQAQIDINIFSQVKTMMEEILVQKKKEKK</sequence>
<evidence type="ECO:0000313" key="2">
    <source>
        <dbReference type="Proteomes" id="UP000176854"/>
    </source>
</evidence>
<dbReference type="EMBL" id="MFJC01000032">
    <property type="protein sequence ID" value="OGG08988.1"/>
    <property type="molecule type" value="Genomic_DNA"/>
</dbReference>
<gene>
    <name evidence="1" type="ORF">A2154_01795</name>
</gene>
<name>A0A1F5Z939_9BACT</name>
<dbReference type="AlphaFoldDB" id="A0A1F5Z939"/>
<dbReference type="STRING" id="1798373.A2154_01795"/>
<protein>
    <submittedName>
        <fullName evidence="1">Uncharacterized protein</fullName>
    </submittedName>
</protein>
<dbReference type="Proteomes" id="UP000176854">
    <property type="component" value="Unassembled WGS sequence"/>
</dbReference>
<organism evidence="1 2">
    <name type="scientific">Candidatus Gottesmanbacteria bacterium RBG_16_43_7</name>
    <dbReference type="NCBI Taxonomy" id="1798373"/>
    <lineage>
        <taxon>Bacteria</taxon>
        <taxon>Candidatus Gottesmaniibacteriota</taxon>
    </lineage>
</organism>
<evidence type="ECO:0000313" key="1">
    <source>
        <dbReference type="EMBL" id="OGG08988.1"/>
    </source>
</evidence>
<proteinExistence type="predicted"/>
<reference evidence="1 2" key="1">
    <citation type="journal article" date="2016" name="Nat. Commun.">
        <title>Thousands of microbial genomes shed light on interconnected biogeochemical processes in an aquifer system.</title>
        <authorList>
            <person name="Anantharaman K."/>
            <person name="Brown C.T."/>
            <person name="Hug L.A."/>
            <person name="Sharon I."/>
            <person name="Castelle C.J."/>
            <person name="Probst A.J."/>
            <person name="Thomas B.C."/>
            <person name="Singh A."/>
            <person name="Wilkins M.J."/>
            <person name="Karaoz U."/>
            <person name="Brodie E.L."/>
            <person name="Williams K.H."/>
            <person name="Hubbard S.S."/>
            <person name="Banfield J.F."/>
        </authorList>
    </citation>
    <scope>NUCLEOTIDE SEQUENCE [LARGE SCALE GENOMIC DNA]</scope>
</reference>
<accession>A0A1F5Z939</accession>